<keyword evidence="7" id="KW-0238">DNA-binding</keyword>
<evidence type="ECO:0000256" key="1">
    <source>
        <dbReference type="ARBA" id="ARBA00005755"/>
    </source>
</evidence>
<dbReference type="SUPFAM" id="SSF53098">
    <property type="entry name" value="Ribonuclease H-like"/>
    <property type="match status" value="1"/>
</dbReference>
<dbReference type="InterPro" id="IPR043502">
    <property type="entry name" value="DNA/RNA_pol_sf"/>
</dbReference>
<keyword evidence="5" id="KW-0235">DNA replication</keyword>
<reference evidence="10" key="1">
    <citation type="journal article" date="2015" name="Nature">
        <title>Complex archaea that bridge the gap between prokaryotes and eukaryotes.</title>
        <authorList>
            <person name="Spang A."/>
            <person name="Saw J.H."/>
            <person name="Jorgensen S.L."/>
            <person name="Zaremba-Niedzwiedzka K."/>
            <person name="Martijn J."/>
            <person name="Lind A.E."/>
            <person name="van Eijk R."/>
            <person name="Schleper C."/>
            <person name="Guy L."/>
            <person name="Ettema T.J."/>
        </authorList>
    </citation>
    <scope>NUCLEOTIDE SEQUENCE</scope>
</reference>
<evidence type="ECO:0000256" key="8">
    <source>
        <dbReference type="ARBA" id="ARBA00049244"/>
    </source>
</evidence>
<evidence type="ECO:0000256" key="2">
    <source>
        <dbReference type="ARBA" id="ARBA00012417"/>
    </source>
</evidence>
<dbReference type="EMBL" id="LAZR01009793">
    <property type="protein sequence ID" value="KKM70565.1"/>
    <property type="molecule type" value="Genomic_DNA"/>
</dbReference>
<evidence type="ECO:0000256" key="6">
    <source>
        <dbReference type="ARBA" id="ARBA00022932"/>
    </source>
</evidence>
<dbReference type="EC" id="2.7.7.7" evidence="2"/>
<comment type="similarity">
    <text evidence="1">Belongs to the DNA polymerase type-B family.</text>
</comment>
<comment type="caution">
    <text evidence="10">The sequence shown here is derived from an EMBL/GenBank/DDBJ whole genome shotgun (WGS) entry which is preliminary data.</text>
</comment>
<gene>
    <name evidence="10" type="ORF">LCGC14_1439440</name>
</gene>
<dbReference type="Gene3D" id="1.10.287.690">
    <property type="entry name" value="Helix hairpin bin"/>
    <property type="match status" value="1"/>
</dbReference>
<dbReference type="AlphaFoldDB" id="A0A0F9M1P0"/>
<dbReference type="Pfam" id="PF03175">
    <property type="entry name" value="DNA_pol_B_2"/>
    <property type="match status" value="1"/>
</dbReference>
<keyword evidence="4" id="KW-0548">Nucleotidyltransferase</keyword>
<dbReference type="Gene3D" id="3.90.1600.10">
    <property type="entry name" value="Palm domain of DNA polymerase"/>
    <property type="match status" value="2"/>
</dbReference>
<dbReference type="GO" id="GO:0003887">
    <property type="term" value="F:DNA-directed DNA polymerase activity"/>
    <property type="evidence" value="ECO:0007669"/>
    <property type="project" value="UniProtKB-KW"/>
</dbReference>
<dbReference type="InterPro" id="IPR004868">
    <property type="entry name" value="DNA-dir_DNA_pol_B_mt/vir"/>
</dbReference>
<evidence type="ECO:0000259" key="9">
    <source>
        <dbReference type="Pfam" id="PF03175"/>
    </source>
</evidence>
<dbReference type="GO" id="GO:0003677">
    <property type="term" value="F:DNA binding"/>
    <property type="evidence" value="ECO:0007669"/>
    <property type="project" value="UniProtKB-KW"/>
</dbReference>
<sequence>MGLIRSPHRLKDNQNAAYPSKFIFFDTETTFTDVEDNCIEHHLRLGSALYWERRPDRAKDTLVWCRFTTANQFWDFIEAHTRSRDRLFIIAHNIAFDMGVVEGFRQLEARGFKPTKIILDFKKNIWKFRKDTTSLVFLDNMNYFDTTLEKLGESVGLEKLPQPPMEADDKEWWAYNRRDVEVLYHTWRHWLIFLIDNDLGSFGLTMAAQAFNAYRHKFMSKEIYIHNTKTAIELERDSYRGGRVECFRIGELPLRDYYILDINSMYAYMLKTYAYPTNLISTGKRLSLEYLKTWLTKYCVIATVVVNTPEPCFGIKYEGRLTFPIGKFIATLNTCELTYGLDRGYIDNVLRFAVYEKAVIFSDYVDFFYHKRLEFIESGNEVYNYLCKKLLNTLYGKFGQRIEEWKPVGYDQTRLYDYWTEWDVDTRTMHTFRCLNHWVEEKMGASEGYNSLVAIPAEVTAHSREYLWELITTAGKDHIYYCDTDSLIVDRFGLGNLKKYINPFRLGLLKIEDKARKLIIYGLKDYEFGDKVVIKGIPKNARKLADDVYEVYQSIGIKSGLHRQELNRVLWKRVKKRLTRKYKKGVVGENGRVKPLELTL</sequence>
<evidence type="ECO:0000256" key="5">
    <source>
        <dbReference type="ARBA" id="ARBA00022705"/>
    </source>
</evidence>
<comment type="catalytic activity">
    <reaction evidence="8">
        <text>DNA(n) + a 2'-deoxyribonucleoside 5'-triphosphate = DNA(n+1) + diphosphate</text>
        <dbReference type="Rhea" id="RHEA:22508"/>
        <dbReference type="Rhea" id="RHEA-COMP:17339"/>
        <dbReference type="Rhea" id="RHEA-COMP:17340"/>
        <dbReference type="ChEBI" id="CHEBI:33019"/>
        <dbReference type="ChEBI" id="CHEBI:61560"/>
        <dbReference type="ChEBI" id="CHEBI:173112"/>
        <dbReference type="EC" id="2.7.7.7"/>
    </reaction>
</comment>
<dbReference type="GO" id="GO:0000166">
    <property type="term" value="F:nucleotide binding"/>
    <property type="evidence" value="ECO:0007669"/>
    <property type="project" value="InterPro"/>
</dbReference>
<name>A0A0F9M1P0_9ZZZZ</name>
<dbReference type="InterPro" id="IPR017964">
    <property type="entry name" value="DNA-dir_DNA_pol_B_CS"/>
</dbReference>
<evidence type="ECO:0000313" key="10">
    <source>
        <dbReference type="EMBL" id="KKM70565.1"/>
    </source>
</evidence>
<dbReference type="PROSITE" id="PS00116">
    <property type="entry name" value="DNA_POLYMERASE_B"/>
    <property type="match status" value="1"/>
</dbReference>
<accession>A0A0F9M1P0</accession>
<evidence type="ECO:0000256" key="4">
    <source>
        <dbReference type="ARBA" id="ARBA00022695"/>
    </source>
</evidence>
<keyword evidence="3" id="KW-0808">Transferase</keyword>
<evidence type="ECO:0000256" key="3">
    <source>
        <dbReference type="ARBA" id="ARBA00022679"/>
    </source>
</evidence>
<dbReference type="SUPFAM" id="SSF56672">
    <property type="entry name" value="DNA/RNA polymerases"/>
    <property type="match status" value="1"/>
</dbReference>
<dbReference type="GO" id="GO:0006260">
    <property type="term" value="P:DNA replication"/>
    <property type="evidence" value="ECO:0007669"/>
    <property type="project" value="UniProtKB-KW"/>
</dbReference>
<evidence type="ECO:0000256" key="7">
    <source>
        <dbReference type="ARBA" id="ARBA00023125"/>
    </source>
</evidence>
<dbReference type="Gene3D" id="3.30.420.10">
    <property type="entry name" value="Ribonuclease H-like superfamily/Ribonuclease H"/>
    <property type="match status" value="1"/>
</dbReference>
<feature type="domain" description="DNA-directed DNA polymerase family B mitochondria/virus" evidence="9">
    <location>
        <begin position="170"/>
        <end position="439"/>
    </location>
</feature>
<dbReference type="InterPro" id="IPR012337">
    <property type="entry name" value="RNaseH-like_sf"/>
</dbReference>
<protein>
    <recommendedName>
        <fullName evidence="2">DNA-directed DNA polymerase</fullName>
        <ecNumber evidence="2">2.7.7.7</ecNumber>
    </recommendedName>
</protein>
<dbReference type="InterPro" id="IPR036397">
    <property type="entry name" value="RNaseH_sf"/>
</dbReference>
<proteinExistence type="inferred from homology"/>
<dbReference type="InterPro" id="IPR023211">
    <property type="entry name" value="DNA_pol_palm_dom_sf"/>
</dbReference>
<keyword evidence="6" id="KW-0239">DNA-directed DNA polymerase</keyword>
<organism evidence="10">
    <name type="scientific">marine sediment metagenome</name>
    <dbReference type="NCBI Taxonomy" id="412755"/>
    <lineage>
        <taxon>unclassified sequences</taxon>
        <taxon>metagenomes</taxon>
        <taxon>ecological metagenomes</taxon>
    </lineage>
</organism>